<dbReference type="Pfam" id="PF08281">
    <property type="entry name" value="Sigma70_r4_2"/>
    <property type="match status" value="1"/>
</dbReference>
<dbReference type="EMBL" id="JBHTMX010000153">
    <property type="protein sequence ID" value="MFD1333010.1"/>
    <property type="molecule type" value="Genomic_DNA"/>
</dbReference>
<evidence type="ECO:0000256" key="2">
    <source>
        <dbReference type="ARBA" id="ARBA00023015"/>
    </source>
</evidence>
<evidence type="ECO:0000256" key="3">
    <source>
        <dbReference type="ARBA" id="ARBA00023082"/>
    </source>
</evidence>
<evidence type="ECO:0000313" key="7">
    <source>
        <dbReference type="Proteomes" id="UP001597171"/>
    </source>
</evidence>
<evidence type="ECO:0000256" key="4">
    <source>
        <dbReference type="ARBA" id="ARBA00023163"/>
    </source>
</evidence>
<dbReference type="InterPro" id="IPR013325">
    <property type="entry name" value="RNA_pol_sigma_r2"/>
</dbReference>
<feature type="domain" description="RNA polymerase sigma factor 70 region 4 type 2" evidence="5">
    <location>
        <begin position="108"/>
        <end position="160"/>
    </location>
</feature>
<keyword evidence="4" id="KW-0804">Transcription</keyword>
<dbReference type="PANTHER" id="PTHR43133:SF63">
    <property type="entry name" value="RNA POLYMERASE SIGMA FACTOR FECI-RELATED"/>
    <property type="match status" value="1"/>
</dbReference>
<gene>
    <name evidence="6" type="ORF">ACFQ4O_13475</name>
</gene>
<dbReference type="InterPro" id="IPR039425">
    <property type="entry name" value="RNA_pol_sigma-70-like"/>
</dbReference>
<dbReference type="InterPro" id="IPR014284">
    <property type="entry name" value="RNA_pol_sigma-70_dom"/>
</dbReference>
<dbReference type="NCBIfam" id="TIGR02937">
    <property type="entry name" value="sigma70-ECF"/>
    <property type="match status" value="1"/>
</dbReference>
<evidence type="ECO:0000313" key="6">
    <source>
        <dbReference type="EMBL" id="MFD1333010.1"/>
    </source>
</evidence>
<dbReference type="RefSeq" id="WP_378776211.1">
    <property type="nucleotide sequence ID" value="NZ_JBHTMX010000153.1"/>
</dbReference>
<dbReference type="InterPro" id="IPR036388">
    <property type="entry name" value="WH-like_DNA-bd_sf"/>
</dbReference>
<comment type="similarity">
    <text evidence="1">Belongs to the sigma-70 factor family. ECF subfamily.</text>
</comment>
<keyword evidence="3" id="KW-0731">Sigma factor</keyword>
<accession>A0ABW3ZAK6</accession>
<keyword evidence="2" id="KW-0805">Transcription regulation</keyword>
<name>A0ABW3ZAK6_9HYPH</name>
<evidence type="ECO:0000259" key="5">
    <source>
        <dbReference type="Pfam" id="PF08281"/>
    </source>
</evidence>
<dbReference type="Gene3D" id="1.10.1740.10">
    <property type="match status" value="1"/>
</dbReference>
<sequence>MTSWRTSLGLLFVDHRAPLERLVGRRVRDRETAAEIVQDVFARVWRAGSAGSSDDDRRILYAAARNAAVDHNLAQSRRGRALARLTPEQLMQDEAAPDQTFASRAALGALEAALADLPERTREIFIARRLKGESNAVIAARLGISVRAVEKHLVRGLAQCRERLSGHLDDA</sequence>
<comment type="caution">
    <text evidence="6">The sequence shown here is derived from an EMBL/GenBank/DDBJ whole genome shotgun (WGS) entry which is preliminary data.</text>
</comment>
<dbReference type="PANTHER" id="PTHR43133">
    <property type="entry name" value="RNA POLYMERASE ECF-TYPE SIGMA FACTO"/>
    <property type="match status" value="1"/>
</dbReference>
<dbReference type="Gene3D" id="1.10.10.10">
    <property type="entry name" value="Winged helix-like DNA-binding domain superfamily/Winged helix DNA-binding domain"/>
    <property type="match status" value="1"/>
</dbReference>
<dbReference type="SUPFAM" id="SSF88946">
    <property type="entry name" value="Sigma2 domain of RNA polymerase sigma factors"/>
    <property type="match status" value="1"/>
</dbReference>
<dbReference type="SUPFAM" id="SSF88659">
    <property type="entry name" value="Sigma3 and sigma4 domains of RNA polymerase sigma factors"/>
    <property type="match status" value="1"/>
</dbReference>
<proteinExistence type="inferred from homology"/>
<dbReference type="InterPro" id="IPR013324">
    <property type="entry name" value="RNA_pol_sigma_r3/r4-like"/>
</dbReference>
<dbReference type="Proteomes" id="UP001597171">
    <property type="component" value="Unassembled WGS sequence"/>
</dbReference>
<dbReference type="InterPro" id="IPR013249">
    <property type="entry name" value="RNA_pol_sigma70_r4_t2"/>
</dbReference>
<evidence type="ECO:0000256" key="1">
    <source>
        <dbReference type="ARBA" id="ARBA00010641"/>
    </source>
</evidence>
<protein>
    <submittedName>
        <fullName evidence="6">RNA polymerase sigma factor</fullName>
    </submittedName>
</protein>
<reference evidence="7" key="1">
    <citation type="journal article" date="2019" name="Int. J. Syst. Evol. Microbiol.">
        <title>The Global Catalogue of Microorganisms (GCM) 10K type strain sequencing project: providing services to taxonomists for standard genome sequencing and annotation.</title>
        <authorList>
            <consortium name="The Broad Institute Genomics Platform"/>
            <consortium name="The Broad Institute Genome Sequencing Center for Infectious Disease"/>
            <person name="Wu L."/>
            <person name="Ma J."/>
        </authorList>
    </citation>
    <scope>NUCLEOTIDE SEQUENCE [LARGE SCALE GENOMIC DNA]</scope>
    <source>
        <strain evidence="7">CCUG 61696</strain>
    </source>
</reference>
<keyword evidence="7" id="KW-1185">Reference proteome</keyword>
<organism evidence="6 7">
    <name type="scientific">Methylopila musalis</name>
    <dbReference type="NCBI Taxonomy" id="1134781"/>
    <lineage>
        <taxon>Bacteria</taxon>
        <taxon>Pseudomonadati</taxon>
        <taxon>Pseudomonadota</taxon>
        <taxon>Alphaproteobacteria</taxon>
        <taxon>Hyphomicrobiales</taxon>
        <taxon>Methylopilaceae</taxon>
        <taxon>Methylopila</taxon>
    </lineage>
</organism>